<proteinExistence type="predicted"/>
<protein>
    <submittedName>
        <fullName evidence="1">Uncharacterized protein</fullName>
    </submittedName>
</protein>
<sequence>MNIFTYLKEKRQLSLIYQHIIEHKAFSLRLADNHLNDLRVYLLYAGFTLLQNNAHVIKSQNDTFKVNVYLFDDKTEIEAKNLAVPNLYM</sequence>
<evidence type="ECO:0000313" key="2">
    <source>
        <dbReference type="Proteomes" id="UP000228987"/>
    </source>
</evidence>
<organism evidence="1 2">
    <name type="scientific">SAR86 cluster bacterium</name>
    <dbReference type="NCBI Taxonomy" id="2030880"/>
    <lineage>
        <taxon>Bacteria</taxon>
        <taxon>Pseudomonadati</taxon>
        <taxon>Pseudomonadota</taxon>
        <taxon>Gammaproteobacteria</taxon>
        <taxon>SAR86 cluster</taxon>
    </lineage>
</organism>
<dbReference type="EMBL" id="NVWI01000020">
    <property type="protein sequence ID" value="PCJ39022.1"/>
    <property type="molecule type" value="Genomic_DNA"/>
</dbReference>
<gene>
    <name evidence="1" type="ORF">COA71_14640</name>
</gene>
<dbReference type="AlphaFoldDB" id="A0A2A5C5E3"/>
<dbReference type="Proteomes" id="UP000228987">
    <property type="component" value="Unassembled WGS sequence"/>
</dbReference>
<evidence type="ECO:0000313" key="1">
    <source>
        <dbReference type="EMBL" id="PCJ39022.1"/>
    </source>
</evidence>
<reference evidence="2" key="1">
    <citation type="submission" date="2017-08" db="EMBL/GenBank/DDBJ databases">
        <title>A dynamic microbial community with high functional redundancy inhabits the cold, oxic subseafloor aquifer.</title>
        <authorList>
            <person name="Tully B.J."/>
            <person name="Wheat C.G."/>
            <person name="Glazer B.T."/>
            <person name="Huber J.A."/>
        </authorList>
    </citation>
    <scope>NUCLEOTIDE SEQUENCE [LARGE SCALE GENOMIC DNA]</scope>
</reference>
<comment type="caution">
    <text evidence="1">The sequence shown here is derived from an EMBL/GenBank/DDBJ whole genome shotgun (WGS) entry which is preliminary data.</text>
</comment>
<name>A0A2A5C5E3_9GAMM</name>
<accession>A0A2A5C5E3</accession>